<evidence type="ECO:0000256" key="2">
    <source>
        <dbReference type="SAM" id="MobiDB-lite"/>
    </source>
</evidence>
<evidence type="ECO:0000256" key="1">
    <source>
        <dbReference type="SAM" id="Coils"/>
    </source>
</evidence>
<dbReference type="OrthoDB" id="6005321at2759"/>
<accession>A0A6P8ISV0</accession>
<sequence>MIVASTGESRESMGPVRELENEDRLPVDNVEEPDTVISAEDCSSARDFSTQTPDFLACKKLKEEKRLLHNKCIDLKNKIDSLAKEPTPKSSCGIQCNLTQLNDHEEGLGERIGESLEQQDDEYVNMEVEEDDEDTVDYDITEEEPESIPDDVDYHPYTDTETETETEDEEHMTGKRFNSSNYSTRTLSLSTLSSCPSCYCCSPSATPARLKTLL</sequence>
<feature type="region of interest" description="Disordered" evidence="2">
    <location>
        <begin position="129"/>
        <end position="180"/>
    </location>
</feature>
<dbReference type="Proteomes" id="UP000515163">
    <property type="component" value="Unplaced"/>
</dbReference>
<feature type="coiled-coil region" evidence="1">
    <location>
        <begin position="58"/>
        <end position="85"/>
    </location>
</feature>
<evidence type="ECO:0000313" key="4">
    <source>
        <dbReference type="RefSeq" id="XP_031569308.1"/>
    </source>
</evidence>
<keyword evidence="3" id="KW-1185">Reference proteome</keyword>
<dbReference type="InParanoid" id="A0A6P8ISV0"/>
<proteinExistence type="predicted"/>
<organism evidence="3 4">
    <name type="scientific">Actinia tenebrosa</name>
    <name type="common">Australian red waratah sea anemone</name>
    <dbReference type="NCBI Taxonomy" id="6105"/>
    <lineage>
        <taxon>Eukaryota</taxon>
        <taxon>Metazoa</taxon>
        <taxon>Cnidaria</taxon>
        <taxon>Anthozoa</taxon>
        <taxon>Hexacorallia</taxon>
        <taxon>Actiniaria</taxon>
        <taxon>Actiniidae</taxon>
        <taxon>Actinia</taxon>
    </lineage>
</organism>
<gene>
    <name evidence="4" type="primary">LOC116303837</name>
</gene>
<evidence type="ECO:0000313" key="3">
    <source>
        <dbReference type="Proteomes" id="UP000515163"/>
    </source>
</evidence>
<feature type="region of interest" description="Disordered" evidence="2">
    <location>
        <begin position="1"/>
        <end position="32"/>
    </location>
</feature>
<feature type="compositionally biased region" description="Acidic residues" evidence="2">
    <location>
        <begin position="160"/>
        <end position="170"/>
    </location>
</feature>
<dbReference type="AlphaFoldDB" id="A0A6P8ISV0"/>
<dbReference type="KEGG" id="aten:116303837"/>
<protein>
    <submittedName>
        <fullName evidence="4">Uncharacterized protein LOC116303837</fullName>
    </submittedName>
</protein>
<reference evidence="4" key="1">
    <citation type="submission" date="2025-08" db="UniProtKB">
        <authorList>
            <consortium name="RefSeq"/>
        </authorList>
    </citation>
    <scope>IDENTIFICATION</scope>
    <source>
        <tissue evidence="4">Tentacle</tissue>
    </source>
</reference>
<dbReference type="GeneID" id="116303837"/>
<keyword evidence="1" id="KW-0175">Coiled coil</keyword>
<dbReference type="RefSeq" id="XP_031569308.1">
    <property type="nucleotide sequence ID" value="XM_031713448.1"/>
</dbReference>
<feature type="compositionally biased region" description="Acidic residues" evidence="2">
    <location>
        <begin position="129"/>
        <end position="151"/>
    </location>
</feature>
<feature type="compositionally biased region" description="Basic and acidic residues" evidence="2">
    <location>
        <begin position="17"/>
        <end position="26"/>
    </location>
</feature>
<name>A0A6P8ISV0_ACTTE</name>